<dbReference type="InterPro" id="IPR014752">
    <property type="entry name" value="Arrestin-like_C"/>
</dbReference>
<reference evidence="3 4" key="1">
    <citation type="submission" date="2013-02" db="EMBL/GenBank/DDBJ databases">
        <title>Genome sequence of Candida maltosa Xu316, a potential industrial strain for xylitol and ethanol production.</title>
        <authorList>
            <person name="Yu J."/>
            <person name="Wang Q."/>
            <person name="Geng X."/>
            <person name="Bao W."/>
            <person name="He P."/>
            <person name="Cai J."/>
        </authorList>
    </citation>
    <scope>NUCLEOTIDE SEQUENCE [LARGE SCALE GENOMIC DNA]</scope>
    <source>
        <strain evidence="4">Xu316</strain>
    </source>
</reference>
<dbReference type="OMA" id="KGNYNLP"/>
<dbReference type="PANTHER" id="PTHR11188:SF17">
    <property type="entry name" value="FI21816P1"/>
    <property type="match status" value="1"/>
</dbReference>
<feature type="compositionally biased region" description="Polar residues" evidence="1">
    <location>
        <begin position="577"/>
        <end position="591"/>
    </location>
</feature>
<feature type="domain" description="Arrestin C-terminal-like" evidence="2">
    <location>
        <begin position="270"/>
        <end position="412"/>
    </location>
</feature>
<dbReference type="SMART" id="SM01017">
    <property type="entry name" value="Arrestin_C"/>
    <property type="match status" value="1"/>
</dbReference>
<evidence type="ECO:0000256" key="1">
    <source>
        <dbReference type="SAM" id="MobiDB-lite"/>
    </source>
</evidence>
<dbReference type="InterPro" id="IPR011022">
    <property type="entry name" value="Arrestin_C-like"/>
</dbReference>
<protein>
    <recommendedName>
        <fullName evidence="2">Arrestin C-terminal-like domain-containing protein</fullName>
    </recommendedName>
</protein>
<dbReference type="GO" id="GO:0030674">
    <property type="term" value="F:protein-macromolecule adaptor activity"/>
    <property type="evidence" value="ECO:0007669"/>
    <property type="project" value="TreeGrafter"/>
</dbReference>
<dbReference type="GO" id="GO:0005886">
    <property type="term" value="C:plasma membrane"/>
    <property type="evidence" value="ECO:0007669"/>
    <property type="project" value="TreeGrafter"/>
</dbReference>
<name>M3JWT1_CANMX</name>
<feature type="region of interest" description="Disordered" evidence="1">
    <location>
        <begin position="559"/>
        <end position="648"/>
    </location>
</feature>
<dbReference type="PANTHER" id="PTHR11188">
    <property type="entry name" value="ARRESTIN DOMAIN CONTAINING PROTEIN"/>
    <property type="match status" value="1"/>
</dbReference>
<dbReference type="GO" id="GO:0031625">
    <property type="term" value="F:ubiquitin protein ligase binding"/>
    <property type="evidence" value="ECO:0007669"/>
    <property type="project" value="TreeGrafter"/>
</dbReference>
<gene>
    <name evidence="3" type="ORF">G210_2864</name>
</gene>
<dbReference type="EMBL" id="AOGT01001849">
    <property type="protein sequence ID" value="EMG46869.1"/>
    <property type="molecule type" value="Genomic_DNA"/>
</dbReference>
<keyword evidence="4" id="KW-1185">Reference proteome</keyword>
<sequence length="648" mass="72897">MFNHHLSLALFDIRLKSNHKDLVLIKGNDSEVESVPLEGTVKLSLKEDIHVKKINLSLVGEFYYEYMDKATKESFLDRLCILKVDWNNLLTDDTGKVVFGNYGDTTVPMYKLKNIKPNGEYNTGFNTPSPGSGSVSASGTATPTRPQNIRTKSTPIFFKDKEQLPPSKILKIPKSGVDGTPFKDVQTSSTHSFLLPKGNYNLPFKVYLPTNVPETIEGLPLGTVLYKLQCNIERGRFEKSANLSKHIRIVRTLHPQNLNLCDSIDVNNTWVGKIQYNVHMGRKGVAIGSNIPISITLVPMVKGLKLKAIHGCLVEHYHSQIGQQRSPEFERLVGKQELEIPDTDKLPYEKWEFKTHYKVPEQLKKVTQSCEIRDGMIVVKHRLRIGIQLKNSGGHVSELRANLPVFVYISANSGKVVGRHYDVDNHHGTFQLDYQKEDLLFKKESHQTPNLTPADSESEDESDESETEDLDRDEAAPPLYEKHVFDKIFDMNLPQTPLEQFRSQQASPLHSNNNSSLDVSGYFDIPIAQALENNLKKKNRAQTPIFDLEYMSHIPSYTEALDGNDDDGVGDDFAPTYSDSGSENVSGTTTPIRIEIPSKNNNDKSYLKTKSNSLPHSKSLSTNKSSLDPKSSSPSVKSRFFLHKKKDK</sequence>
<dbReference type="STRING" id="1245528.M3JWT1"/>
<feature type="compositionally biased region" description="Low complexity" evidence="1">
    <location>
        <begin position="127"/>
        <end position="144"/>
    </location>
</feature>
<evidence type="ECO:0000313" key="3">
    <source>
        <dbReference type="EMBL" id="EMG46869.1"/>
    </source>
</evidence>
<feature type="region of interest" description="Disordered" evidence="1">
    <location>
        <begin position="125"/>
        <end position="149"/>
    </location>
</feature>
<feature type="compositionally biased region" description="Acidic residues" evidence="1">
    <location>
        <begin position="456"/>
        <end position="472"/>
    </location>
</feature>
<dbReference type="GO" id="GO:0070086">
    <property type="term" value="P:ubiquitin-dependent endocytosis"/>
    <property type="evidence" value="ECO:0007669"/>
    <property type="project" value="TreeGrafter"/>
</dbReference>
<dbReference type="Proteomes" id="UP000011777">
    <property type="component" value="Unassembled WGS sequence"/>
</dbReference>
<evidence type="ECO:0000313" key="4">
    <source>
        <dbReference type="Proteomes" id="UP000011777"/>
    </source>
</evidence>
<accession>M3JWT1</accession>
<evidence type="ECO:0000259" key="2">
    <source>
        <dbReference type="SMART" id="SM01017"/>
    </source>
</evidence>
<proteinExistence type="predicted"/>
<feature type="compositionally biased region" description="Polar residues" evidence="1">
    <location>
        <begin position="607"/>
        <end position="620"/>
    </location>
</feature>
<comment type="caution">
    <text evidence="3">The sequence shown here is derived from an EMBL/GenBank/DDBJ whole genome shotgun (WGS) entry which is preliminary data.</text>
</comment>
<feature type="compositionally biased region" description="Low complexity" evidence="1">
    <location>
        <begin position="621"/>
        <end position="638"/>
    </location>
</feature>
<dbReference type="AlphaFoldDB" id="M3JWT1"/>
<dbReference type="HOGENOM" id="CLU_018982_3_0_1"/>
<dbReference type="eggNOG" id="KOG3780">
    <property type="taxonomic scope" value="Eukaryota"/>
</dbReference>
<feature type="region of interest" description="Disordered" evidence="1">
    <location>
        <begin position="446"/>
        <end position="477"/>
    </location>
</feature>
<dbReference type="OrthoDB" id="2333384at2759"/>
<dbReference type="GO" id="GO:0005829">
    <property type="term" value="C:cytosol"/>
    <property type="evidence" value="ECO:0007669"/>
    <property type="project" value="TreeGrafter"/>
</dbReference>
<dbReference type="Pfam" id="PF02752">
    <property type="entry name" value="Arrestin_C"/>
    <property type="match status" value="1"/>
</dbReference>
<dbReference type="InterPro" id="IPR050357">
    <property type="entry name" value="Arrestin_domain-protein"/>
</dbReference>
<organism evidence="3 4">
    <name type="scientific">Candida maltosa (strain Xu316)</name>
    <name type="common">Yeast</name>
    <dbReference type="NCBI Taxonomy" id="1245528"/>
    <lineage>
        <taxon>Eukaryota</taxon>
        <taxon>Fungi</taxon>
        <taxon>Dikarya</taxon>
        <taxon>Ascomycota</taxon>
        <taxon>Saccharomycotina</taxon>
        <taxon>Pichiomycetes</taxon>
        <taxon>Debaryomycetaceae</taxon>
        <taxon>Candida/Lodderomyces clade</taxon>
        <taxon>Candida</taxon>
    </lineage>
</organism>
<dbReference type="Gene3D" id="2.60.40.640">
    <property type="match status" value="1"/>
</dbReference>